<dbReference type="GO" id="GO:0008270">
    <property type="term" value="F:zinc ion binding"/>
    <property type="evidence" value="ECO:0007669"/>
    <property type="project" value="InterPro"/>
</dbReference>
<protein>
    <submittedName>
        <fullName evidence="4">Activating signal cointegrator 1</fullName>
    </submittedName>
</protein>
<evidence type="ECO:0000313" key="3">
    <source>
        <dbReference type="Proteomes" id="UP000095285"/>
    </source>
</evidence>
<evidence type="ECO:0000259" key="1">
    <source>
        <dbReference type="Pfam" id="PF06221"/>
    </source>
</evidence>
<evidence type="ECO:0000259" key="2">
    <source>
        <dbReference type="Pfam" id="PF23134"/>
    </source>
</evidence>
<dbReference type="WBParaSite" id="EN70_3806">
    <property type="protein sequence ID" value="EN70_3806"/>
    <property type="gene ID" value="EN70_3806"/>
</dbReference>
<dbReference type="STRING" id="7209.A0A1I7VL92"/>
<evidence type="ECO:0000313" key="4">
    <source>
        <dbReference type="WBParaSite" id="EN70_3806"/>
    </source>
</evidence>
<keyword evidence="3" id="KW-1185">Reference proteome</keyword>
<dbReference type="AlphaFoldDB" id="A0A1I7VL92"/>
<dbReference type="Pfam" id="PF06221">
    <property type="entry name" value="zf-C2HC5"/>
    <property type="match status" value="1"/>
</dbReference>
<dbReference type="GO" id="GO:0072344">
    <property type="term" value="P:rescue of stalled ribosome"/>
    <property type="evidence" value="ECO:0007669"/>
    <property type="project" value="InterPro"/>
</dbReference>
<dbReference type="InterPro" id="IPR039128">
    <property type="entry name" value="TRIP4-like"/>
</dbReference>
<dbReference type="Proteomes" id="UP000095285">
    <property type="component" value="Unassembled WGS sequence"/>
</dbReference>
<dbReference type="InterPro" id="IPR056993">
    <property type="entry name" value="TRIP4_3rd_dom"/>
</dbReference>
<dbReference type="InterPro" id="IPR009349">
    <property type="entry name" value="TRIP4/RQT4_C2HC5_Znf"/>
</dbReference>
<dbReference type="GO" id="GO:0180022">
    <property type="term" value="C:RQC-trigger complex"/>
    <property type="evidence" value="ECO:0007669"/>
    <property type="project" value="InterPro"/>
</dbReference>
<proteinExistence type="predicted"/>
<sequence>MPSMISQDDINLGMDRSDHSLKSLAASLNKTHSQQQEPSISVTFKNKNPADELRPGRHRCDCQARTHKLIRNCMSCGRVVCEQEGSGPCMFCGELVCTREERKLLNQQSRKSVELYYRLMGCEDDKTVGGGVFSLASVGSALAKAEQYKNKLLAADSNTEMKTRIHDLESDYYNMENNIYLTKAEREAILNRKEELKELRMRQRRALVMDFDLEETSVFETKSKHEDTHDPVIESILLSSRRRQQTEASKPIAKWAPDGFVLKYNSQNKCKNNHEHDDENDREMEDVAFMMLSDEMIYMEVARKGYSMGIVQPIATLLAYGFRRHLPWNEDVDIRGPIIIASKGKTVSRNEIEKEISRFWHSLLNNNGKRRKLPSEFPSGAIVGRALLTDCLSMEEYDKKYLNKECSGTEGSYVLIFDVFEPLLIPIPHVPLSDGIYQVDKQLLTAIKQILEPVSFS</sequence>
<dbReference type="PANTHER" id="PTHR12963:SF4">
    <property type="entry name" value="ACTIVATING SIGNAL COINTEGRATOR 1"/>
    <property type="match status" value="1"/>
</dbReference>
<dbReference type="eggNOG" id="KOG2845">
    <property type="taxonomic scope" value="Eukaryota"/>
</dbReference>
<reference evidence="4" key="2">
    <citation type="submission" date="2016-11" db="UniProtKB">
        <authorList>
            <consortium name="WormBaseParasite"/>
        </authorList>
    </citation>
    <scope>IDENTIFICATION</scope>
</reference>
<dbReference type="Pfam" id="PF23134">
    <property type="entry name" value="TRIP4_3rd"/>
    <property type="match status" value="1"/>
</dbReference>
<dbReference type="PANTHER" id="PTHR12963">
    <property type="entry name" value="THYROID RECEPTOR INTERACTING PROTEIN RELATED"/>
    <property type="match status" value="1"/>
</dbReference>
<accession>A0A1I7VL92</accession>
<name>A0A1I7VL92_LOALO</name>
<reference evidence="3" key="1">
    <citation type="submission" date="2012-04" db="EMBL/GenBank/DDBJ databases">
        <title>The Genome Sequence of Loa loa.</title>
        <authorList>
            <consortium name="The Broad Institute Genome Sequencing Platform"/>
            <consortium name="Broad Institute Genome Sequencing Center for Infectious Disease"/>
            <person name="Nutman T.B."/>
            <person name="Fink D.L."/>
            <person name="Russ C."/>
            <person name="Young S."/>
            <person name="Zeng Q."/>
            <person name="Gargeya S."/>
            <person name="Alvarado L."/>
            <person name="Berlin A."/>
            <person name="Chapman S.B."/>
            <person name="Chen Z."/>
            <person name="Freedman E."/>
            <person name="Gellesch M."/>
            <person name="Goldberg J."/>
            <person name="Griggs A."/>
            <person name="Gujja S."/>
            <person name="Heilman E.R."/>
            <person name="Heiman D."/>
            <person name="Howarth C."/>
            <person name="Mehta T."/>
            <person name="Neiman D."/>
            <person name="Pearson M."/>
            <person name="Roberts A."/>
            <person name="Saif S."/>
            <person name="Shea T."/>
            <person name="Shenoy N."/>
            <person name="Sisk P."/>
            <person name="Stolte C."/>
            <person name="Sykes S."/>
            <person name="White J."/>
            <person name="Yandava C."/>
            <person name="Haas B."/>
            <person name="Henn M.R."/>
            <person name="Nusbaum C."/>
            <person name="Birren B."/>
        </authorList>
    </citation>
    <scope>NUCLEOTIDE SEQUENCE [LARGE SCALE GENOMIC DNA]</scope>
</reference>
<feature type="domain" description="Activating signal cointegrator 1 third" evidence="2">
    <location>
        <begin position="169"/>
        <end position="214"/>
    </location>
</feature>
<organism evidence="3 4">
    <name type="scientific">Loa loa</name>
    <name type="common">Eye worm</name>
    <name type="synonym">Filaria loa</name>
    <dbReference type="NCBI Taxonomy" id="7209"/>
    <lineage>
        <taxon>Eukaryota</taxon>
        <taxon>Metazoa</taxon>
        <taxon>Ecdysozoa</taxon>
        <taxon>Nematoda</taxon>
        <taxon>Chromadorea</taxon>
        <taxon>Rhabditida</taxon>
        <taxon>Spirurina</taxon>
        <taxon>Spiruromorpha</taxon>
        <taxon>Filarioidea</taxon>
        <taxon>Onchocercidae</taxon>
        <taxon>Loa</taxon>
    </lineage>
</organism>
<feature type="domain" description="TRIP4/RQT4 C2HC5-type zinc finger" evidence="1">
    <location>
        <begin position="58"/>
        <end position="103"/>
    </location>
</feature>
<dbReference type="GO" id="GO:0045893">
    <property type="term" value="P:positive regulation of DNA-templated transcription"/>
    <property type="evidence" value="ECO:0007669"/>
    <property type="project" value="TreeGrafter"/>
</dbReference>
<dbReference type="GO" id="GO:0005634">
    <property type="term" value="C:nucleus"/>
    <property type="evidence" value="ECO:0007669"/>
    <property type="project" value="InterPro"/>
</dbReference>